<dbReference type="AlphaFoldDB" id="A0A232EIE1"/>
<keyword evidence="2" id="KW-1185">Reference proteome</keyword>
<comment type="caution">
    <text evidence="1">The sequence shown here is derived from an EMBL/GenBank/DDBJ whole genome shotgun (WGS) entry which is preliminary data.</text>
</comment>
<evidence type="ECO:0000313" key="2">
    <source>
        <dbReference type="Proteomes" id="UP000215335"/>
    </source>
</evidence>
<evidence type="ECO:0000313" key="1">
    <source>
        <dbReference type="EMBL" id="OXU18104.1"/>
    </source>
</evidence>
<reference evidence="1 2" key="1">
    <citation type="journal article" date="2017" name="Curr. Biol.">
        <title>The Evolution of Venom by Co-option of Single-Copy Genes.</title>
        <authorList>
            <person name="Martinson E.O."/>
            <person name="Mrinalini"/>
            <person name="Kelkar Y.D."/>
            <person name="Chang C.H."/>
            <person name="Werren J.H."/>
        </authorList>
    </citation>
    <scope>NUCLEOTIDE SEQUENCE [LARGE SCALE GENOMIC DNA]</scope>
    <source>
        <strain evidence="1 2">Alberta</strain>
        <tissue evidence="1">Whole body</tissue>
    </source>
</reference>
<sequence length="44" mass="5111">MQIYRKDCTNNILTINKLRTMDIGQAFIEINLKGIYMLHAVKGK</sequence>
<dbReference type="Proteomes" id="UP000215335">
    <property type="component" value="Unassembled WGS sequence"/>
</dbReference>
<dbReference type="EMBL" id="NNAY01004286">
    <property type="protein sequence ID" value="OXU18104.1"/>
    <property type="molecule type" value="Genomic_DNA"/>
</dbReference>
<accession>A0A232EIE1</accession>
<name>A0A232EIE1_9HYME</name>
<proteinExistence type="predicted"/>
<protein>
    <submittedName>
        <fullName evidence="1">Uncharacterized protein</fullName>
    </submittedName>
</protein>
<feature type="non-terminal residue" evidence="1">
    <location>
        <position position="44"/>
    </location>
</feature>
<gene>
    <name evidence="1" type="ORF">TSAR_007938</name>
</gene>
<organism evidence="1 2">
    <name type="scientific">Trichomalopsis sarcophagae</name>
    <dbReference type="NCBI Taxonomy" id="543379"/>
    <lineage>
        <taxon>Eukaryota</taxon>
        <taxon>Metazoa</taxon>
        <taxon>Ecdysozoa</taxon>
        <taxon>Arthropoda</taxon>
        <taxon>Hexapoda</taxon>
        <taxon>Insecta</taxon>
        <taxon>Pterygota</taxon>
        <taxon>Neoptera</taxon>
        <taxon>Endopterygota</taxon>
        <taxon>Hymenoptera</taxon>
        <taxon>Apocrita</taxon>
        <taxon>Proctotrupomorpha</taxon>
        <taxon>Chalcidoidea</taxon>
        <taxon>Pteromalidae</taxon>
        <taxon>Pteromalinae</taxon>
        <taxon>Trichomalopsis</taxon>
    </lineage>
</organism>